<gene>
    <name evidence="1" type="ORF">MAR_018618</name>
</gene>
<organism evidence="1 2">
    <name type="scientific">Mya arenaria</name>
    <name type="common">Soft-shell clam</name>
    <dbReference type="NCBI Taxonomy" id="6604"/>
    <lineage>
        <taxon>Eukaryota</taxon>
        <taxon>Metazoa</taxon>
        <taxon>Spiralia</taxon>
        <taxon>Lophotrochozoa</taxon>
        <taxon>Mollusca</taxon>
        <taxon>Bivalvia</taxon>
        <taxon>Autobranchia</taxon>
        <taxon>Heteroconchia</taxon>
        <taxon>Euheterodonta</taxon>
        <taxon>Imparidentia</taxon>
        <taxon>Neoheterodontei</taxon>
        <taxon>Myida</taxon>
        <taxon>Myoidea</taxon>
        <taxon>Myidae</taxon>
        <taxon>Mya</taxon>
    </lineage>
</organism>
<reference evidence="1" key="1">
    <citation type="submission" date="2022-11" db="EMBL/GenBank/DDBJ databases">
        <title>Centuries of genome instability and evolution in soft-shell clam transmissible cancer (bioRxiv).</title>
        <authorList>
            <person name="Hart S.F.M."/>
            <person name="Yonemitsu M.A."/>
            <person name="Giersch R.M."/>
            <person name="Beal B.F."/>
            <person name="Arriagada G."/>
            <person name="Davis B.W."/>
            <person name="Ostrander E.A."/>
            <person name="Goff S.P."/>
            <person name="Metzger M.J."/>
        </authorList>
    </citation>
    <scope>NUCLEOTIDE SEQUENCE</scope>
    <source>
        <strain evidence="1">MELC-2E11</strain>
        <tissue evidence="1">Siphon/mantle</tissue>
    </source>
</reference>
<sequence length="73" mass="7856">MNPAVTRARVLPDTAGISAKQTTMTALQTRARIVAHAQTGSTHTHARVSRVIQEQTVKQVSTSDASMSKLLQN</sequence>
<name>A0ABY7EF68_MYAAR</name>
<evidence type="ECO:0000313" key="2">
    <source>
        <dbReference type="Proteomes" id="UP001164746"/>
    </source>
</evidence>
<dbReference type="Proteomes" id="UP001164746">
    <property type="component" value="Chromosome 6"/>
</dbReference>
<keyword evidence="2" id="KW-1185">Reference proteome</keyword>
<feature type="non-terminal residue" evidence="1">
    <location>
        <position position="1"/>
    </location>
</feature>
<accession>A0ABY7EF68</accession>
<protein>
    <submittedName>
        <fullName evidence="1">Uncharacterized protein</fullName>
    </submittedName>
</protein>
<evidence type="ECO:0000313" key="1">
    <source>
        <dbReference type="EMBL" id="WAR08660.1"/>
    </source>
</evidence>
<proteinExistence type="predicted"/>
<dbReference type="EMBL" id="CP111017">
    <property type="protein sequence ID" value="WAR08660.1"/>
    <property type="molecule type" value="Genomic_DNA"/>
</dbReference>